<evidence type="ECO:0000313" key="1">
    <source>
        <dbReference type="EMBL" id="MBD0415954.1"/>
    </source>
</evidence>
<comment type="caution">
    <text evidence="1">The sequence shown here is derived from an EMBL/GenBank/DDBJ whole genome shotgun (WGS) entry which is preliminary data.</text>
</comment>
<dbReference type="GO" id="GO:0016757">
    <property type="term" value="F:glycosyltransferase activity"/>
    <property type="evidence" value="ECO:0007669"/>
    <property type="project" value="InterPro"/>
</dbReference>
<protein>
    <recommendedName>
        <fullName evidence="3">Glycosyltransferase family 8 protein</fullName>
    </recommendedName>
</protein>
<dbReference type="Gene3D" id="3.90.550.10">
    <property type="entry name" value="Spore Coat Polysaccharide Biosynthesis Protein SpsA, Chain A"/>
    <property type="match status" value="1"/>
</dbReference>
<dbReference type="EMBL" id="JACVVX010000004">
    <property type="protein sequence ID" value="MBD0415954.1"/>
    <property type="molecule type" value="Genomic_DNA"/>
</dbReference>
<organism evidence="1 2">
    <name type="scientific">Oryzicola mucosus</name>
    <dbReference type="NCBI Taxonomy" id="2767425"/>
    <lineage>
        <taxon>Bacteria</taxon>
        <taxon>Pseudomonadati</taxon>
        <taxon>Pseudomonadota</taxon>
        <taxon>Alphaproteobacteria</taxon>
        <taxon>Hyphomicrobiales</taxon>
        <taxon>Phyllobacteriaceae</taxon>
        <taxon>Oryzicola</taxon>
    </lineage>
</organism>
<dbReference type="InterPro" id="IPR002495">
    <property type="entry name" value="Glyco_trans_8"/>
</dbReference>
<gene>
    <name evidence="1" type="ORF">ICI42_14940</name>
</gene>
<dbReference type="InterPro" id="IPR029044">
    <property type="entry name" value="Nucleotide-diphossugar_trans"/>
</dbReference>
<accession>A0A8J6PJ93</accession>
<proteinExistence type="predicted"/>
<keyword evidence="2" id="KW-1185">Reference proteome</keyword>
<dbReference type="Pfam" id="PF01501">
    <property type="entry name" value="Glyco_transf_8"/>
    <property type="match status" value="1"/>
</dbReference>
<dbReference type="SUPFAM" id="SSF53448">
    <property type="entry name" value="Nucleotide-diphospho-sugar transferases"/>
    <property type="match status" value="1"/>
</dbReference>
<reference evidence="1" key="1">
    <citation type="submission" date="2020-09" db="EMBL/GenBank/DDBJ databases">
        <title>Genome seq and assembly of Tianweitania sp.</title>
        <authorList>
            <person name="Chhetri G."/>
        </authorList>
    </citation>
    <scope>NUCLEOTIDE SEQUENCE</scope>
    <source>
        <strain evidence="1">Rool2</strain>
    </source>
</reference>
<dbReference type="AlphaFoldDB" id="A0A8J6PJ93"/>
<evidence type="ECO:0000313" key="2">
    <source>
        <dbReference type="Proteomes" id="UP000643405"/>
    </source>
</evidence>
<sequence length="337" mass="38518">MSTGVPAKTCFYLAADKNYFPFACLAARRILDISRDPLPGFILHTAISDADRTAAVSLLGDRVCLLDVSNFLDGLALNYDGRITKAAYLRLFVDLVPDFVPYERIVYLDCDILMNRDPLALATAEMNLPLLAAHDLPSYYDLRYRDRLSLNPGAPYFNSGLLVMDLVAVREMGLLEKARNFAEEYPERCLQHDQDALNVAFEGKWQTLHPQWNVMTNLHWMPPFATAYARHFSGQKPWRSRPTGVEKPAFEIYRALSEPTPWRDRFDRSYNPRSINLFLKALERRLNAATARITGNQRSLRKARLDRRLPEIMKTFADHADNNLPAVEWPEKLIGVA</sequence>
<name>A0A8J6PJ93_9HYPH</name>
<dbReference type="RefSeq" id="WP_188165374.1">
    <property type="nucleotide sequence ID" value="NZ_JACVVX010000004.1"/>
</dbReference>
<dbReference type="Proteomes" id="UP000643405">
    <property type="component" value="Unassembled WGS sequence"/>
</dbReference>
<evidence type="ECO:0008006" key="3">
    <source>
        <dbReference type="Google" id="ProtNLM"/>
    </source>
</evidence>